<protein>
    <submittedName>
        <fullName evidence="2">Uncharacterized protein LOC142169813</fullName>
    </submittedName>
</protein>
<proteinExistence type="predicted"/>
<evidence type="ECO:0000313" key="2">
    <source>
        <dbReference type="RefSeq" id="XP_075087834.1"/>
    </source>
</evidence>
<organism evidence="1 2">
    <name type="scientific">Nicotiana tabacum</name>
    <name type="common">Common tobacco</name>
    <dbReference type="NCBI Taxonomy" id="4097"/>
    <lineage>
        <taxon>Eukaryota</taxon>
        <taxon>Viridiplantae</taxon>
        <taxon>Streptophyta</taxon>
        <taxon>Embryophyta</taxon>
        <taxon>Tracheophyta</taxon>
        <taxon>Spermatophyta</taxon>
        <taxon>Magnoliopsida</taxon>
        <taxon>eudicotyledons</taxon>
        <taxon>Gunneridae</taxon>
        <taxon>Pentapetalae</taxon>
        <taxon>asterids</taxon>
        <taxon>lamiids</taxon>
        <taxon>Solanales</taxon>
        <taxon>Solanaceae</taxon>
        <taxon>Nicotianoideae</taxon>
        <taxon>Nicotianeae</taxon>
        <taxon>Nicotiana</taxon>
    </lineage>
</organism>
<reference evidence="2" key="2">
    <citation type="submission" date="2025-08" db="UniProtKB">
        <authorList>
            <consortium name="RefSeq"/>
        </authorList>
    </citation>
    <scope>IDENTIFICATION</scope>
    <source>
        <tissue evidence="2">Leaf</tissue>
    </source>
</reference>
<dbReference type="RefSeq" id="XP_075087834.1">
    <property type="nucleotide sequence ID" value="XM_075231733.1"/>
</dbReference>
<gene>
    <name evidence="2" type="primary">LOC142169813</name>
</gene>
<reference evidence="1" key="1">
    <citation type="journal article" date="2014" name="Nat. Commun.">
        <title>The tobacco genome sequence and its comparison with those of tomato and potato.</title>
        <authorList>
            <person name="Sierro N."/>
            <person name="Battey J.N."/>
            <person name="Ouadi S."/>
            <person name="Bakaher N."/>
            <person name="Bovet L."/>
            <person name="Willig A."/>
            <person name="Goepfert S."/>
            <person name="Peitsch M.C."/>
            <person name="Ivanov N.V."/>
        </authorList>
    </citation>
    <scope>NUCLEOTIDE SEQUENCE [LARGE SCALE GENOMIC DNA]</scope>
</reference>
<name>A0AC58SS83_TOBAC</name>
<dbReference type="Proteomes" id="UP000790787">
    <property type="component" value="Chromosome 15"/>
</dbReference>
<accession>A0AC58SS83</accession>
<keyword evidence="1" id="KW-1185">Reference proteome</keyword>
<sequence length="468" mass="54639">MVSVKAAFNINVSHSKCKRANRMILEKMEGSFADDYNKLEAYVNELRYSNPGTDVVINISKDALDSDFDSLEGLHTQKERKISDKLADYKELHKSMTFKDIPEARKFINMYSLANGYGLKQLKSCTQKLMYICLDKKCPFVCHISKDSKGPGVKFKTLREEHKCNIAYDNHIVDRANRMILEKMEGSFADDYNKLEAYANELRYSNPGTDVGLIDSIKLVLLEAYHRYCYLWWAAWSTYEEDFKDKLRNIGQLDEDGKDAVEDLMRYPPQSWRRAYFDTVCKNYSVDNNLIESFNSWIKEARFKQIIKILEDIRVKVMNMLREHEYVDGYEVSEDGERHTMNMVVKRCTCRIWDLNGIPCPHAIKAIQHNKINSLTEIHWWYTKEAYLLAYSHKLQQVRGENFWKVEASHAMDPPEFVKMDGKLKGKRTSEKNEAVNRQGEWIQSRKGRIMKCSIYGQPGHNARVVQG</sequence>
<evidence type="ECO:0000313" key="1">
    <source>
        <dbReference type="Proteomes" id="UP000790787"/>
    </source>
</evidence>